<dbReference type="Proteomes" id="UP000308197">
    <property type="component" value="Unassembled WGS sequence"/>
</dbReference>
<dbReference type="InParanoid" id="A0A5C3P3B1"/>
<accession>A0A5C3P3B1</accession>
<proteinExistence type="predicted"/>
<dbReference type="PANTHER" id="PTHR38926:SF72">
    <property type="entry name" value="IM:7136021-RELATED"/>
    <property type="match status" value="1"/>
</dbReference>
<dbReference type="SUPFAM" id="SSF52047">
    <property type="entry name" value="RNI-like"/>
    <property type="match status" value="1"/>
</dbReference>
<dbReference type="InterPro" id="IPR036047">
    <property type="entry name" value="F-box-like_dom_sf"/>
</dbReference>
<reference evidence="2 3" key="1">
    <citation type="journal article" date="2019" name="Nat. Ecol. Evol.">
        <title>Megaphylogeny resolves global patterns of mushroom evolution.</title>
        <authorList>
            <person name="Varga T."/>
            <person name="Krizsan K."/>
            <person name="Foldi C."/>
            <person name="Dima B."/>
            <person name="Sanchez-Garcia M."/>
            <person name="Sanchez-Ramirez S."/>
            <person name="Szollosi G.J."/>
            <person name="Szarkandi J.G."/>
            <person name="Papp V."/>
            <person name="Albert L."/>
            <person name="Andreopoulos W."/>
            <person name="Angelini C."/>
            <person name="Antonin V."/>
            <person name="Barry K.W."/>
            <person name="Bougher N.L."/>
            <person name="Buchanan P."/>
            <person name="Buyck B."/>
            <person name="Bense V."/>
            <person name="Catcheside P."/>
            <person name="Chovatia M."/>
            <person name="Cooper J."/>
            <person name="Damon W."/>
            <person name="Desjardin D."/>
            <person name="Finy P."/>
            <person name="Geml J."/>
            <person name="Haridas S."/>
            <person name="Hughes K."/>
            <person name="Justo A."/>
            <person name="Karasinski D."/>
            <person name="Kautmanova I."/>
            <person name="Kiss B."/>
            <person name="Kocsube S."/>
            <person name="Kotiranta H."/>
            <person name="LaButti K.M."/>
            <person name="Lechner B.E."/>
            <person name="Liimatainen K."/>
            <person name="Lipzen A."/>
            <person name="Lukacs Z."/>
            <person name="Mihaltcheva S."/>
            <person name="Morgado L.N."/>
            <person name="Niskanen T."/>
            <person name="Noordeloos M.E."/>
            <person name="Ohm R.A."/>
            <person name="Ortiz-Santana B."/>
            <person name="Ovrebo C."/>
            <person name="Racz N."/>
            <person name="Riley R."/>
            <person name="Savchenko A."/>
            <person name="Shiryaev A."/>
            <person name="Soop K."/>
            <person name="Spirin V."/>
            <person name="Szebenyi C."/>
            <person name="Tomsovsky M."/>
            <person name="Tulloss R.E."/>
            <person name="Uehling J."/>
            <person name="Grigoriev I.V."/>
            <person name="Vagvolgyi C."/>
            <person name="Papp T."/>
            <person name="Martin F.M."/>
            <person name="Miettinen O."/>
            <person name="Hibbett D.S."/>
            <person name="Nagy L.G."/>
        </authorList>
    </citation>
    <scope>NUCLEOTIDE SEQUENCE [LARGE SCALE GENOMIC DNA]</scope>
    <source>
        <strain evidence="2 3">HHB13444</strain>
    </source>
</reference>
<dbReference type="PROSITE" id="PS50181">
    <property type="entry name" value="FBOX"/>
    <property type="match status" value="1"/>
</dbReference>
<sequence>MQRLPPEALMHVFSHIRPKLAHFDWVCNIMAVCRRWKSILLRTPRFWADLIEGSSWHFYGFYSIRLDADVWRRFRFAVVKSGRLPLQLYITCLDDRVADFLLPHRCRISTLVISQKYPHTHGPGINRLVRAGLPGLARLSIAYVHYEAGYTDRDFRMAYPRIDSTLMPQLRALEIPGHHFAGANPLPSLRHLTLGECGWQRWCSCGSESHSLDSLLRALEQCHALETLAVQGVPVTHDGDTTDRVVRLNGLRDLRIEGTAQSIFTYLTHLVFAPTISLYLSITPGDGTFLDVLPPNVEVAMLGAYDTQRVHFRGLSRSCSVDIYGAHGQEMRITEGREEDEVDGYDRQLLQTVGLFSQVPRVDVELHGQESANTATLQEVWSKFRRLRSFRMADCDSRLYLLPFMSSLEGQQSLHALEHLSITWDCAYDGPFFMNRRGGERDLIVTNGCNASVPVWPTPYDASACEAFCDLLAPVLASEPFADSLQCLEVLICPSPTEGYTPGAEEMAAIQGLLHERLDPLVRELAVVLYRRRIRTTLSRQAVVHRYPQA</sequence>
<evidence type="ECO:0000259" key="1">
    <source>
        <dbReference type="PROSITE" id="PS50181"/>
    </source>
</evidence>
<gene>
    <name evidence="2" type="ORF">K466DRAFT_273711</name>
</gene>
<protein>
    <recommendedName>
        <fullName evidence="1">F-box domain-containing protein</fullName>
    </recommendedName>
</protein>
<feature type="domain" description="F-box" evidence="1">
    <location>
        <begin position="1"/>
        <end position="50"/>
    </location>
</feature>
<dbReference type="AlphaFoldDB" id="A0A5C3P3B1"/>
<dbReference type="Gene3D" id="1.20.1280.50">
    <property type="match status" value="1"/>
</dbReference>
<evidence type="ECO:0000313" key="2">
    <source>
        <dbReference type="EMBL" id="TFK83108.1"/>
    </source>
</evidence>
<name>A0A5C3P3B1_9APHY</name>
<dbReference type="EMBL" id="ML211421">
    <property type="protein sequence ID" value="TFK83108.1"/>
    <property type="molecule type" value="Genomic_DNA"/>
</dbReference>
<dbReference type="InterPro" id="IPR001810">
    <property type="entry name" value="F-box_dom"/>
</dbReference>
<keyword evidence="3" id="KW-1185">Reference proteome</keyword>
<organism evidence="2 3">
    <name type="scientific">Polyporus arcularius HHB13444</name>
    <dbReference type="NCBI Taxonomy" id="1314778"/>
    <lineage>
        <taxon>Eukaryota</taxon>
        <taxon>Fungi</taxon>
        <taxon>Dikarya</taxon>
        <taxon>Basidiomycota</taxon>
        <taxon>Agaricomycotina</taxon>
        <taxon>Agaricomycetes</taxon>
        <taxon>Polyporales</taxon>
        <taxon>Polyporaceae</taxon>
        <taxon>Polyporus</taxon>
    </lineage>
</organism>
<evidence type="ECO:0000313" key="3">
    <source>
        <dbReference type="Proteomes" id="UP000308197"/>
    </source>
</evidence>
<dbReference type="Pfam" id="PF12937">
    <property type="entry name" value="F-box-like"/>
    <property type="match status" value="1"/>
</dbReference>
<dbReference type="SUPFAM" id="SSF81383">
    <property type="entry name" value="F-box domain"/>
    <property type="match status" value="1"/>
</dbReference>
<dbReference type="PANTHER" id="PTHR38926">
    <property type="entry name" value="F-BOX DOMAIN CONTAINING PROTEIN, EXPRESSED"/>
    <property type="match status" value="1"/>
</dbReference>